<feature type="chain" id="PRO_5002937152" description="Interleukin-6" evidence="5">
    <location>
        <begin position="33"/>
        <end position="303"/>
    </location>
</feature>
<evidence type="ECO:0000256" key="3">
    <source>
        <dbReference type="ARBA" id="ARBA00022514"/>
    </source>
</evidence>
<comment type="similarity">
    <text evidence="2">Belongs to the IL-6 superfamily.</text>
</comment>
<organism>
    <name type="scientific">Branchiostoma floridae</name>
    <name type="common">Florida lancelet</name>
    <name type="synonym">Amphioxus</name>
    <dbReference type="NCBI Taxonomy" id="7739"/>
    <lineage>
        <taxon>Eukaryota</taxon>
        <taxon>Metazoa</taxon>
        <taxon>Chordata</taxon>
        <taxon>Cephalochordata</taxon>
        <taxon>Leptocardii</taxon>
        <taxon>Amphioxiformes</taxon>
        <taxon>Branchiostomatidae</taxon>
        <taxon>Branchiostoma</taxon>
    </lineage>
</organism>
<accession>C3ZSR8</accession>
<reference evidence="6" key="1">
    <citation type="journal article" date="2008" name="Nature">
        <title>The amphioxus genome and the evolution of the chordate karyotype.</title>
        <authorList>
            <consortium name="US DOE Joint Genome Institute (JGI-PGF)"/>
            <person name="Putnam N.H."/>
            <person name="Butts T."/>
            <person name="Ferrier D.E.K."/>
            <person name="Furlong R.F."/>
            <person name="Hellsten U."/>
            <person name="Kawashima T."/>
            <person name="Robinson-Rechavi M."/>
            <person name="Shoguchi E."/>
            <person name="Terry A."/>
            <person name="Yu J.-K."/>
            <person name="Benito-Gutierrez E.L."/>
            <person name="Dubchak I."/>
            <person name="Garcia-Fernandez J."/>
            <person name="Gibson-Brown J.J."/>
            <person name="Grigoriev I.V."/>
            <person name="Horton A.C."/>
            <person name="de Jong P.J."/>
            <person name="Jurka J."/>
            <person name="Kapitonov V.V."/>
            <person name="Kohara Y."/>
            <person name="Kuroki Y."/>
            <person name="Lindquist E."/>
            <person name="Lucas S."/>
            <person name="Osoegawa K."/>
            <person name="Pennacchio L.A."/>
            <person name="Salamov A.A."/>
            <person name="Satou Y."/>
            <person name="Sauka-Spengler T."/>
            <person name="Schmutz J."/>
            <person name="Shin-I T."/>
            <person name="Toyoda A."/>
            <person name="Bronner-Fraser M."/>
            <person name="Fujiyama A."/>
            <person name="Holland L.Z."/>
            <person name="Holland P.W.H."/>
            <person name="Satoh N."/>
            <person name="Rokhsar D.S."/>
        </authorList>
    </citation>
    <scope>NUCLEOTIDE SEQUENCE [LARGE SCALE GENOMIC DNA]</scope>
    <source>
        <strain evidence="6">S238N-H82</strain>
        <tissue evidence="6">Testes</tissue>
    </source>
</reference>
<name>C3ZSR8_BRAFL</name>
<evidence type="ECO:0000256" key="1">
    <source>
        <dbReference type="ARBA" id="ARBA00004613"/>
    </source>
</evidence>
<gene>
    <name evidence="6" type="ORF">BRAFLDRAFT_63408</name>
</gene>
<evidence type="ECO:0000256" key="4">
    <source>
        <dbReference type="ARBA" id="ARBA00022525"/>
    </source>
</evidence>
<evidence type="ECO:0000256" key="2">
    <source>
        <dbReference type="ARBA" id="ARBA00007432"/>
    </source>
</evidence>
<dbReference type="Gene3D" id="1.20.1250.10">
    <property type="match status" value="1"/>
</dbReference>
<sequence>MAKCTFHCQEDTSELVAFCLLLLLTMAAVGDSSPIPPTTTRSATTERRTACEQLDENVRIVHRLFLTTEKFFKHFNELRFGNPEYSNRDLTLRGLPELSTSYTDWESLTPPGENKCQRLESDAPPLELRFGQGSNVTFRFRLSGTNDLRNARSVAGARGASPTATQSDVRLTTMRHNLHLLYPFLDVLEVDEGEAVVREAGRLEEKLSRQLQNVLSHTRSLMRAISTTMHLMNIENDETDNATPAPVHLSETPSEYDRSLRDHIIIRDFVDFLRRVQRDFMKLRYNNGCRRTTRSPTHTGRRS</sequence>
<dbReference type="PANTHER" id="PTHR21353:SF6">
    <property type="match status" value="1"/>
</dbReference>
<keyword evidence="4" id="KW-0964">Secreted</keyword>
<dbReference type="InterPro" id="IPR010681">
    <property type="entry name" value="PRF/CT"/>
</dbReference>
<keyword evidence="5" id="KW-0732">Signal</keyword>
<dbReference type="GO" id="GO:0005615">
    <property type="term" value="C:extracellular space"/>
    <property type="evidence" value="ECO:0007669"/>
    <property type="project" value="UniProtKB-KW"/>
</dbReference>
<dbReference type="PANTHER" id="PTHR21353">
    <property type="match status" value="1"/>
</dbReference>
<comment type="subcellular location">
    <subcellularLocation>
        <location evidence="1">Secreted</location>
    </subcellularLocation>
</comment>
<dbReference type="InterPro" id="IPR009079">
    <property type="entry name" value="4_helix_cytokine-like_core"/>
</dbReference>
<dbReference type="AlphaFoldDB" id="C3ZSR8"/>
<evidence type="ECO:0008006" key="7">
    <source>
        <dbReference type="Google" id="ProtNLM"/>
    </source>
</evidence>
<dbReference type="SUPFAM" id="SSF47266">
    <property type="entry name" value="4-helical cytokines"/>
    <property type="match status" value="1"/>
</dbReference>
<protein>
    <recommendedName>
        <fullName evidence="7">Interleukin-6</fullName>
    </recommendedName>
</protein>
<keyword evidence="3" id="KW-0202">Cytokine</keyword>
<evidence type="ECO:0000256" key="5">
    <source>
        <dbReference type="SAM" id="SignalP"/>
    </source>
</evidence>
<evidence type="ECO:0000313" key="6">
    <source>
        <dbReference type="EMBL" id="EEN44470.1"/>
    </source>
</evidence>
<dbReference type="EMBL" id="GG666674">
    <property type="protein sequence ID" value="EEN44470.1"/>
    <property type="molecule type" value="Genomic_DNA"/>
</dbReference>
<dbReference type="GO" id="GO:0005125">
    <property type="term" value="F:cytokine activity"/>
    <property type="evidence" value="ECO:0007669"/>
    <property type="project" value="UniProtKB-KW"/>
</dbReference>
<proteinExistence type="inferred from homology"/>
<dbReference type="InParanoid" id="C3ZSR8"/>
<feature type="signal peptide" evidence="5">
    <location>
        <begin position="1"/>
        <end position="32"/>
    </location>
</feature>